<evidence type="ECO:0000313" key="3">
    <source>
        <dbReference type="Proteomes" id="UP000009159"/>
    </source>
</evidence>
<gene>
    <name evidence="2" type="ordered locus">Mvan_2941</name>
</gene>
<dbReference type="Proteomes" id="UP000009159">
    <property type="component" value="Chromosome"/>
</dbReference>
<dbReference type="EMBL" id="CP000511">
    <property type="protein sequence ID" value="ABM13747.1"/>
    <property type="molecule type" value="Genomic_DNA"/>
</dbReference>
<dbReference type="AlphaFoldDB" id="A1T997"/>
<feature type="region of interest" description="Disordered" evidence="1">
    <location>
        <begin position="60"/>
        <end position="108"/>
    </location>
</feature>
<sequence length="108" mass="11632">MIGKVAPATQCDSHCCTTTSESFSDVHACPGHLHLFGPGLSVIFLVATVRGLDYLRRGRLLQPGPHAQQTADNSADSEHRNDDPEQGRHEPSVDPGAQIGERMVRFAG</sequence>
<evidence type="ECO:0000313" key="2">
    <source>
        <dbReference type="EMBL" id="ABM13747.1"/>
    </source>
</evidence>
<accession>A1T997</accession>
<dbReference type="STRING" id="350058.Mvan_2941"/>
<protein>
    <submittedName>
        <fullName evidence="2">Uncharacterized protein</fullName>
    </submittedName>
</protein>
<dbReference type="HOGENOM" id="CLU_2194084_0_0_11"/>
<dbReference type="KEGG" id="mva:Mvan_2941"/>
<evidence type="ECO:0000256" key="1">
    <source>
        <dbReference type="SAM" id="MobiDB-lite"/>
    </source>
</evidence>
<name>A1T997_MYCVP</name>
<keyword evidence="3" id="KW-1185">Reference proteome</keyword>
<feature type="compositionally biased region" description="Basic and acidic residues" evidence="1">
    <location>
        <begin position="76"/>
        <end position="92"/>
    </location>
</feature>
<organism evidence="2 3">
    <name type="scientific">Mycolicibacterium vanbaalenii (strain DSM 7251 / JCM 13017 / BCRC 16820 / KCTC 9966 / NRRL B-24157 / PYR-1)</name>
    <name type="common">Mycobacterium vanbaalenii</name>
    <dbReference type="NCBI Taxonomy" id="350058"/>
    <lineage>
        <taxon>Bacteria</taxon>
        <taxon>Bacillati</taxon>
        <taxon>Actinomycetota</taxon>
        <taxon>Actinomycetes</taxon>
        <taxon>Mycobacteriales</taxon>
        <taxon>Mycobacteriaceae</taxon>
        <taxon>Mycolicibacterium</taxon>
    </lineage>
</organism>
<proteinExistence type="predicted"/>
<reference evidence="2" key="1">
    <citation type="submission" date="2006-12" db="EMBL/GenBank/DDBJ databases">
        <title>Complete sequence of Mycobacterium vanbaalenii PYR-1.</title>
        <authorList>
            <consortium name="US DOE Joint Genome Institute"/>
            <person name="Copeland A."/>
            <person name="Lucas S."/>
            <person name="Lapidus A."/>
            <person name="Barry K."/>
            <person name="Detter J.C."/>
            <person name="Glavina del Rio T."/>
            <person name="Hammon N."/>
            <person name="Israni S."/>
            <person name="Dalin E."/>
            <person name="Tice H."/>
            <person name="Pitluck S."/>
            <person name="Singan V."/>
            <person name="Schmutz J."/>
            <person name="Larimer F."/>
            <person name="Land M."/>
            <person name="Hauser L."/>
            <person name="Kyrpides N."/>
            <person name="Anderson I.J."/>
            <person name="Miller C."/>
            <person name="Richardson P."/>
        </authorList>
    </citation>
    <scope>NUCLEOTIDE SEQUENCE [LARGE SCALE GENOMIC DNA]</scope>
    <source>
        <strain evidence="2">PYR-1</strain>
    </source>
</reference>